<dbReference type="AlphaFoldDB" id="A0A1E1K8E3"/>
<name>A0A1E1K8E3_9HELO</name>
<organism evidence="2 3">
    <name type="scientific">Rhynchosporium graminicola</name>
    <dbReference type="NCBI Taxonomy" id="2792576"/>
    <lineage>
        <taxon>Eukaryota</taxon>
        <taxon>Fungi</taxon>
        <taxon>Dikarya</taxon>
        <taxon>Ascomycota</taxon>
        <taxon>Pezizomycotina</taxon>
        <taxon>Leotiomycetes</taxon>
        <taxon>Helotiales</taxon>
        <taxon>Ploettnerulaceae</taxon>
        <taxon>Rhynchosporium</taxon>
    </lineage>
</organism>
<gene>
    <name evidence="2" type="ORF">RCO7_10338</name>
</gene>
<evidence type="ECO:0000256" key="1">
    <source>
        <dbReference type="SAM" id="SignalP"/>
    </source>
</evidence>
<reference evidence="3" key="1">
    <citation type="submission" date="2016-03" db="EMBL/GenBank/DDBJ databases">
        <authorList>
            <person name="Ploux O."/>
        </authorList>
    </citation>
    <scope>NUCLEOTIDE SEQUENCE [LARGE SCALE GENOMIC DNA]</scope>
    <source>
        <strain evidence="3">UK7</strain>
    </source>
</reference>
<dbReference type="Proteomes" id="UP000178129">
    <property type="component" value="Unassembled WGS sequence"/>
</dbReference>
<feature type="chain" id="PRO_5009445680" evidence="1">
    <location>
        <begin position="17"/>
        <end position="170"/>
    </location>
</feature>
<dbReference type="EMBL" id="FJUW01000008">
    <property type="protein sequence ID" value="CZS94271.1"/>
    <property type="molecule type" value="Genomic_DNA"/>
</dbReference>
<evidence type="ECO:0000313" key="2">
    <source>
        <dbReference type="EMBL" id="CZS94271.1"/>
    </source>
</evidence>
<accession>A0A1E1K8E3</accession>
<feature type="signal peptide" evidence="1">
    <location>
        <begin position="1"/>
        <end position="16"/>
    </location>
</feature>
<keyword evidence="3" id="KW-1185">Reference proteome</keyword>
<sequence>MHFTRLLFLAATAVHGLVVTPNAAEPVGNVMARHPEELAQLLDKTDLIPRQGGGSLAGYGKCLFQFPLFGINQNRRQSFQDIIDSHGTHSYILPGDMAVEIVATYVGNDNHIGVIISSDDLLSGSIVLSNYVDTNARTPRQTIQIDFSRGTTRQCIRLPRLDGTWYVQKS</sequence>
<protein>
    <submittedName>
        <fullName evidence="2">Uncharacterized protein</fullName>
    </submittedName>
</protein>
<comment type="caution">
    <text evidence="2">The sequence shown here is derived from an EMBL/GenBank/DDBJ whole genome shotgun (WGS) entry which is preliminary data.</text>
</comment>
<evidence type="ECO:0000313" key="3">
    <source>
        <dbReference type="Proteomes" id="UP000178129"/>
    </source>
</evidence>
<proteinExistence type="predicted"/>
<keyword evidence="1" id="KW-0732">Signal</keyword>
<dbReference type="InParanoid" id="A0A1E1K8E3"/>